<evidence type="ECO:0000313" key="3">
    <source>
        <dbReference type="Proteomes" id="UP000197596"/>
    </source>
</evidence>
<evidence type="ECO:0000256" key="1">
    <source>
        <dbReference type="SAM" id="SignalP"/>
    </source>
</evidence>
<proteinExistence type="predicted"/>
<organism evidence="2 3">
    <name type="scientific">Herbaspirillum robiniae</name>
    <dbReference type="NCBI Taxonomy" id="2014887"/>
    <lineage>
        <taxon>Bacteria</taxon>
        <taxon>Pseudomonadati</taxon>
        <taxon>Pseudomonadota</taxon>
        <taxon>Betaproteobacteria</taxon>
        <taxon>Burkholderiales</taxon>
        <taxon>Oxalobacteraceae</taxon>
        <taxon>Herbaspirillum</taxon>
    </lineage>
</organism>
<accession>A0A246WS31</accession>
<dbReference type="AlphaFoldDB" id="A0A246WS31"/>
<protein>
    <submittedName>
        <fullName evidence="2">Uncharacterized protein</fullName>
    </submittedName>
</protein>
<name>A0A246WS31_9BURK</name>
<dbReference type="Proteomes" id="UP000197596">
    <property type="component" value="Unassembled WGS sequence"/>
</dbReference>
<dbReference type="EMBL" id="NJGU01000005">
    <property type="protein sequence ID" value="OWY29217.1"/>
    <property type="molecule type" value="Genomic_DNA"/>
</dbReference>
<comment type="caution">
    <text evidence="2">The sequence shown here is derived from an EMBL/GenBank/DDBJ whole genome shotgun (WGS) entry which is preliminary data.</text>
</comment>
<reference evidence="2 3" key="1">
    <citation type="submission" date="2017-06" db="EMBL/GenBank/DDBJ databases">
        <title>Herbaspirillum phytohormonus sp. nov., isolated from the root nodule of Robinia pseudoacacia in lead-zinc mine.</title>
        <authorList>
            <person name="Fan M."/>
            <person name="Lin Y."/>
        </authorList>
    </citation>
    <scope>NUCLEOTIDE SEQUENCE [LARGE SCALE GENOMIC DNA]</scope>
    <source>
        <strain evidence="2 3">HZ10</strain>
    </source>
</reference>
<sequence length="88" mass="9122">MKTLQKILMASVAVISLSGLAQQADAAASSKSLTVSAFVTTTCRLTQDHDHPSVANSVCTNGVDFTSQALGTQIAVIQRVESAAVVIF</sequence>
<feature type="signal peptide" evidence="1">
    <location>
        <begin position="1"/>
        <end position="23"/>
    </location>
</feature>
<keyword evidence="1" id="KW-0732">Signal</keyword>
<evidence type="ECO:0000313" key="2">
    <source>
        <dbReference type="EMBL" id="OWY29217.1"/>
    </source>
</evidence>
<dbReference type="RefSeq" id="WP_088750936.1">
    <property type="nucleotide sequence ID" value="NZ_CP193789.1"/>
</dbReference>
<gene>
    <name evidence="2" type="ORF">CEJ42_10180</name>
</gene>
<feature type="chain" id="PRO_5012648117" evidence="1">
    <location>
        <begin position="24"/>
        <end position="88"/>
    </location>
</feature>